<dbReference type="Pfam" id="PF12833">
    <property type="entry name" value="HTH_18"/>
    <property type="match status" value="1"/>
</dbReference>
<dbReference type="PROSITE" id="PS01124">
    <property type="entry name" value="HTH_ARAC_FAMILY_2"/>
    <property type="match status" value="1"/>
</dbReference>
<keyword evidence="2" id="KW-0238">DNA-binding</keyword>
<dbReference type="Gene3D" id="1.10.10.60">
    <property type="entry name" value="Homeodomain-like"/>
    <property type="match status" value="2"/>
</dbReference>
<evidence type="ECO:0000256" key="3">
    <source>
        <dbReference type="ARBA" id="ARBA00023163"/>
    </source>
</evidence>
<dbReference type="SMART" id="SM00342">
    <property type="entry name" value="HTH_ARAC"/>
    <property type="match status" value="1"/>
</dbReference>
<keyword evidence="3" id="KW-0804">Transcription</keyword>
<dbReference type="Pfam" id="PF20240">
    <property type="entry name" value="DUF6597"/>
    <property type="match status" value="1"/>
</dbReference>
<dbReference type="RefSeq" id="WP_025606306.1">
    <property type="nucleotide sequence ID" value="NZ_CP021235.1"/>
</dbReference>
<evidence type="ECO:0000256" key="2">
    <source>
        <dbReference type="ARBA" id="ARBA00023125"/>
    </source>
</evidence>
<dbReference type="STRING" id="709015.GCA_000472485_01694"/>
<dbReference type="OrthoDB" id="635259at2"/>
<evidence type="ECO:0000313" key="5">
    <source>
        <dbReference type="EMBL" id="ARS35461.1"/>
    </source>
</evidence>
<accession>A0A1X9YRJ1</accession>
<dbReference type="InterPro" id="IPR050204">
    <property type="entry name" value="AraC_XylS_family_regulators"/>
</dbReference>
<dbReference type="Proteomes" id="UP000266292">
    <property type="component" value="Chromosome"/>
</dbReference>
<sequence>MNIRVLPVSPILQPYLRKVWVFESANDVPLTDIKTVVPSGHITLTFTYKGSYSTLVHSSKLFHTREATLSLIGHQSRPVLLCGGGNVVTVGISFKPFAAYRFFPFPLQEVADAIVPGDDLFPRDADLLVEQLLTIGDPDRMAAKLQEYLIGRLRPATSLEGIARFSIEELFRLKGQLGMGPLAEKTGYSQRHLNRVFKEVVGLSPKDLARIVRIKHMLLLPPELAQPGEQAYYDHFFDQSHYIKEFKRYTGYTPHKYAKVENAFGSLFNQLE</sequence>
<dbReference type="GO" id="GO:0043565">
    <property type="term" value="F:sequence-specific DNA binding"/>
    <property type="evidence" value="ECO:0007669"/>
    <property type="project" value="InterPro"/>
</dbReference>
<reference evidence="6" key="1">
    <citation type="submission" date="2017-05" db="EMBL/GenBank/DDBJ databases">
        <authorList>
            <person name="Ray J."/>
            <person name="Price M."/>
            <person name="Deutschbauer A."/>
        </authorList>
    </citation>
    <scope>NUCLEOTIDE SEQUENCE [LARGE SCALE GENOMIC DNA]</scope>
    <source>
        <strain evidence="6">DSM 19842</strain>
    </source>
</reference>
<proteinExistence type="predicted"/>
<keyword evidence="1" id="KW-0805">Transcription regulation</keyword>
<evidence type="ECO:0000313" key="6">
    <source>
        <dbReference type="Proteomes" id="UP000266292"/>
    </source>
</evidence>
<dbReference type="GO" id="GO:0003700">
    <property type="term" value="F:DNA-binding transcription factor activity"/>
    <property type="evidence" value="ECO:0007669"/>
    <property type="project" value="InterPro"/>
</dbReference>
<dbReference type="AlphaFoldDB" id="A0A1X9YRJ1"/>
<evidence type="ECO:0000259" key="4">
    <source>
        <dbReference type="PROSITE" id="PS01124"/>
    </source>
</evidence>
<dbReference type="PANTHER" id="PTHR46796">
    <property type="entry name" value="HTH-TYPE TRANSCRIPTIONAL ACTIVATOR RHAS-RELATED"/>
    <property type="match status" value="1"/>
</dbReference>
<organism evidence="5 6">
    <name type="scientific">Pontibacter actiniarum</name>
    <dbReference type="NCBI Taxonomy" id="323450"/>
    <lineage>
        <taxon>Bacteria</taxon>
        <taxon>Pseudomonadati</taxon>
        <taxon>Bacteroidota</taxon>
        <taxon>Cytophagia</taxon>
        <taxon>Cytophagales</taxon>
        <taxon>Hymenobacteraceae</taxon>
        <taxon>Pontibacter</taxon>
    </lineage>
</organism>
<keyword evidence="6" id="KW-1185">Reference proteome</keyword>
<dbReference type="EMBL" id="CP021235">
    <property type="protein sequence ID" value="ARS35461.1"/>
    <property type="molecule type" value="Genomic_DNA"/>
</dbReference>
<protein>
    <submittedName>
        <fullName evidence="5">AraC family transcriptional regulator</fullName>
    </submittedName>
</protein>
<dbReference type="InterPro" id="IPR046532">
    <property type="entry name" value="DUF6597"/>
</dbReference>
<dbReference type="InterPro" id="IPR018060">
    <property type="entry name" value="HTH_AraC"/>
</dbReference>
<dbReference type="KEGG" id="pact:CA264_08420"/>
<evidence type="ECO:0000256" key="1">
    <source>
        <dbReference type="ARBA" id="ARBA00023015"/>
    </source>
</evidence>
<dbReference type="PANTHER" id="PTHR46796:SF13">
    <property type="entry name" value="HTH-TYPE TRANSCRIPTIONAL ACTIVATOR RHAS"/>
    <property type="match status" value="1"/>
</dbReference>
<feature type="domain" description="HTH araC/xylS-type" evidence="4">
    <location>
        <begin position="160"/>
        <end position="260"/>
    </location>
</feature>
<name>A0A1X9YRJ1_9BACT</name>
<gene>
    <name evidence="5" type="ORF">CA264_08420</name>
</gene>